<comment type="cofactor">
    <cofactor evidence="13">
        <name>Mg(2+)</name>
        <dbReference type="ChEBI" id="CHEBI:18420"/>
    </cofactor>
    <cofactor evidence="13">
        <name>Ca(2+)</name>
        <dbReference type="ChEBI" id="CHEBI:29108"/>
    </cofactor>
</comment>
<dbReference type="AlphaFoldDB" id="A0A6A6SZD6"/>
<feature type="binding site" evidence="12">
    <location>
        <position position="122"/>
    </location>
    <ligand>
        <name>Ca(2+)</name>
        <dbReference type="ChEBI" id="CHEBI:29108"/>
    </ligand>
</feature>
<dbReference type="SUPFAM" id="SSF56529">
    <property type="entry name" value="FAH"/>
    <property type="match status" value="1"/>
</dbReference>
<evidence type="ECO:0000256" key="12">
    <source>
        <dbReference type="PIRSR" id="PIRSR605959-3"/>
    </source>
</evidence>
<evidence type="ECO:0000256" key="2">
    <source>
        <dbReference type="ARBA" id="ARBA00010211"/>
    </source>
</evidence>
<evidence type="ECO:0000313" key="16">
    <source>
        <dbReference type="EMBL" id="KAF2651878.1"/>
    </source>
</evidence>
<feature type="domain" description="Fumarylacetoacetase N-terminal" evidence="15">
    <location>
        <begin position="16"/>
        <end position="114"/>
    </location>
</feature>
<reference evidence="16" key="1">
    <citation type="journal article" date="2020" name="Stud. Mycol.">
        <title>101 Dothideomycetes genomes: a test case for predicting lifestyles and emergence of pathogens.</title>
        <authorList>
            <person name="Haridas S."/>
            <person name="Albert R."/>
            <person name="Binder M."/>
            <person name="Bloem J."/>
            <person name="Labutti K."/>
            <person name="Salamov A."/>
            <person name="Andreopoulos B."/>
            <person name="Baker S."/>
            <person name="Barry K."/>
            <person name="Bills G."/>
            <person name="Bluhm B."/>
            <person name="Cannon C."/>
            <person name="Castanera R."/>
            <person name="Culley D."/>
            <person name="Daum C."/>
            <person name="Ezra D."/>
            <person name="Gonzalez J."/>
            <person name="Henrissat B."/>
            <person name="Kuo A."/>
            <person name="Liang C."/>
            <person name="Lipzen A."/>
            <person name="Lutzoni F."/>
            <person name="Magnuson J."/>
            <person name="Mondo S."/>
            <person name="Nolan M."/>
            <person name="Ohm R."/>
            <person name="Pangilinan J."/>
            <person name="Park H.-J."/>
            <person name="Ramirez L."/>
            <person name="Alfaro M."/>
            <person name="Sun H."/>
            <person name="Tritt A."/>
            <person name="Yoshinaga Y."/>
            <person name="Zwiers L.-H."/>
            <person name="Turgeon B."/>
            <person name="Goodwin S."/>
            <person name="Spatafora J."/>
            <person name="Crous P."/>
            <person name="Grigoriev I."/>
        </authorList>
    </citation>
    <scope>NUCLEOTIDE SEQUENCE</scope>
    <source>
        <strain evidence="16">CBS 122681</strain>
    </source>
</reference>
<dbReference type="PANTHER" id="PTHR43069">
    <property type="entry name" value="FUMARYLACETOACETASE"/>
    <property type="match status" value="1"/>
</dbReference>
<protein>
    <recommendedName>
        <fullName evidence="3 13">Fumarylacetoacetase</fullName>
        <ecNumber evidence="3 13">3.7.1.2</ecNumber>
    </recommendedName>
    <alternativeName>
        <fullName evidence="13">Fumarylacetoacetate hydrolase</fullName>
    </alternativeName>
</protein>
<dbReference type="OrthoDB" id="9971669at2759"/>
<dbReference type="InterPro" id="IPR015377">
    <property type="entry name" value="Fumarylacetoacetase_N"/>
</dbReference>
<feature type="binding site" evidence="12">
    <location>
        <position position="250"/>
    </location>
    <ligand>
        <name>Mg(2+)</name>
        <dbReference type="ChEBI" id="CHEBI:18420"/>
    </ligand>
</feature>
<dbReference type="GO" id="GO:0006559">
    <property type="term" value="P:L-phenylalanine catabolic process"/>
    <property type="evidence" value="ECO:0007669"/>
    <property type="project" value="UniProtKB-UniRule"/>
</dbReference>
<evidence type="ECO:0000259" key="15">
    <source>
        <dbReference type="Pfam" id="PF09298"/>
    </source>
</evidence>
<dbReference type="UniPathway" id="UPA00139">
    <property type="reaction ID" value="UER00341"/>
</dbReference>
<feature type="binding site" evidence="12">
    <location>
        <position position="226"/>
    </location>
    <ligand>
        <name>Ca(2+)</name>
        <dbReference type="ChEBI" id="CHEBI:29108"/>
    </ligand>
</feature>
<dbReference type="GO" id="GO:0004334">
    <property type="term" value="F:fumarylacetoacetase activity"/>
    <property type="evidence" value="ECO:0007669"/>
    <property type="project" value="UniProtKB-UniRule"/>
</dbReference>
<dbReference type="EMBL" id="MU004415">
    <property type="protein sequence ID" value="KAF2651878.1"/>
    <property type="molecule type" value="Genomic_DNA"/>
</dbReference>
<evidence type="ECO:0000256" key="6">
    <source>
        <dbReference type="ARBA" id="ARBA00022837"/>
    </source>
</evidence>
<sequence>MPPKIKISPNSPFTIENIPFGVIKNPKNPNARCASAIGDYALDLVAYTRASHLKGVDGRISFEDVFNQATLNSFAALPISIRKAVREQIQHDIREGLVEEQCLIPLQDVTMLLPMHIGGYSDFYCSLEHVRNCSPMTANVVPQNWFHAPCVYNGRASSVVCSPQPIKRPKGVFYDPDTDEPTYGASRRMDYELEMGYFVSRPVPYGETMDVADAEEHIFGFVLLNDWSARDIQAFEMKPLGPFHGKGFGTSISPWVITMEALEPFRCPTKLKQDPAPFKHLHWKDEKKATFDVKLSVTMIRKEKPYKMATSNLRYLYWTPFQQLAHHASAMCGMGTGDLLGTGTISGDYELGCLFEATEASTKNVSLPDGQSFQYLEDEDEIVLEAWCGDAEAGPRLGFGQCRGKLLPA</sequence>
<feature type="binding site" evidence="12">
    <location>
        <position position="246"/>
    </location>
    <ligand>
        <name>Mg(2+)</name>
        <dbReference type="ChEBI" id="CHEBI:18420"/>
    </ligand>
</feature>
<evidence type="ECO:0000256" key="3">
    <source>
        <dbReference type="ARBA" id="ARBA00012094"/>
    </source>
</evidence>
<dbReference type="InterPro" id="IPR011234">
    <property type="entry name" value="Fumarylacetoacetase-like_C"/>
</dbReference>
<organism evidence="16 17">
    <name type="scientific">Lophiostoma macrostomum CBS 122681</name>
    <dbReference type="NCBI Taxonomy" id="1314788"/>
    <lineage>
        <taxon>Eukaryota</taxon>
        <taxon>Fungi</taxon>
        <taxon>Dikarya</taxon>
        <taxon>Ascomycota</taxon>
        <taxon>Pezizomycotina</taxon>
        <taxon>Dothideomycetes</taxon>
        <taxon>Pleosporomycetidae</taxon>
        <taxon>Pleosporales</taxon>
        <taxon>Lophiostomataceae</taxon>
        <taxon>Lophiostoma</taxon>
    </lineage>
</organism>
<evidence type="ECO:0000256" key="1">
    <source>
        <dbReference type="ARBA" id="ARBA00004782"/>
    </source>
</evidence>
<dbReference type="NCBIfam" id="TIGR01266">
    <property type="entry name" value="fum_ac_acetase"/>
    <property type="match status" value="1"/>
</dbReference>
<feature type="binding site" evidence="11">
    <location>
        <position position="124"/>
    </location>
    <ligand>
        <name>substrate</name>
    </ligand>
</feature>
<comment type="catalytic activity">
    <reaction evidence="13">
        <text>4-fumarylacetoacetate + H2O = acetoacetate + fumarate + H(+)</text>
        <dbReference type="Rhea" id="RHEA:10244"/>
        <dbReference type="ChEBI" id="CHEBI:13705"/>
        <dbReference type="ChEBI" id="CHEBI:15377"/>
        <dbReference type="ChEBI" id="CHEBI:15378"/>
        <dbReference type="ChEBI" id="CHEBI:18034"/>
        <dbReference type="ChEBI" id="CHEBI:29806"/>
        <dbReference type="EC" id="3.7.1.2"/>
    </reaction>
</comment>
<keyword evidence="7 12" id="KW-0460">Magnesium</keyword>
<feature type="binding site" evidence="12">
    <location>
        <position position="226"/>
    </location>
    <ligand>
        <name>Mg(2+)</name>
        <dbReference type="ChEBI" id="CHEBI:18420"/>
    </ligand>
</feature>
<dbReference type="SUPFAM" id="SSF63433">
    <property type="entry name" value="Fumarylacetoacetate hydrolase, FAH, N-terminal domain"/>
    <property type="match status" value="1"/>
</dbReference>
<keyword evidence="17" id="KW-1185">Reference proteome</keyword>
<evidence type="ECO:0000256" key="10">
    <source>
        <dbReference type="PIRSR" id="PIRSR605959-1"/>
    </source>
</evidence>
<dbReference type="InterPro" id="IPR005959">
    <property type="entry name" value="Fumarylacetoacetase"/>
</dbReference>
<keyword evidence="6 12" id="KW-0106">Calcium</keyword>
<dbReference type="InterPro" id="IPR036663">
    <property type="entry name" value="Fumarylacetoacetase_C_sf"/>
</dbReference>
<evidence type="ECO:0000256" key="4">
    <source>
        <dbReference type="ARBA" id="ARBA00022723"/>
    </source>
</evidence>
<keyword evidence="4 12" id="KW-0479">Metal-binding</keyword>
<comment type="similarity">
    <text evidence="2 13">Belongs to the FAH family.</text>
</comment>
<dbReference type="EC" id="3.7.1.2" evidence="3 13"/>
<dbReference type="Proteomes" id="UP000799324">
    <property type="component" value="Unassembled WGS sequence"/>
</dbReference>
<dbReference type="GO" id="GO:1902000">
    <property type="term" value="P:homogentisate catabolic process"/>
    <property type="evidence" value="ECO:0007669"/>
    <property type="project" value="TreeGrafter"/>
</dbReference>
<dbReference type="Gene3D" id="2.30.30.230">
    <property type="entry name" value="Fumarylacetoacetase, N-terminal domain"/>
    <property type="match status" value="1"/>
</dbReference>
<dbReference type="InterPro" id="IPR036462">
    <property type="entry name" value="Fumarylacetoacetase_N_sf"/>
</dbReference>
<dbReference type="Pfam" id="PF01557">
    <property type="entry name" value="FAA_hydrolase"/>
    <property type="match status" value="1"/>
</dbReference>
<evidence type="ECO:0000256" key="11">
    <source>
        <dbReference type="PIRSR" id="PIRSR605959-2"/>
    </source>
</evidence>
<dbReference type="Gene3D" id="3.90.850.10">
    <property type="entry name" value="Fumarylacetoacetase-like, C-terminal domain"/>
    <property type="match status" value="1"/>
</dbReference>
<keyword evidence="9 13" id="KW-0585">Phenylalanine catabolism</keyword>
<feature type="domain" description="Fumarylacetoacetase-like C-terminal" evidence="14">
    <location>
        <begin position="121"/>
        <end position="402"/>
    </location>
</feature>
<evidence type="ECO:0000259" key="14">
    <source>
        <dbReference type="Pfam" id="PF01557"/>
    </source>
</evidence>
<keyword evidence="5 13" id="KW-0378">Hydrolase</keyword>
<feature type="active site" description="Proton acceptor" evidence="10">
    <location>
        <position position="129"/>
    </location>
</feature>
<dbReference type="PANTHER" id="PTHR43069:SF2">
    <property type="entry name" value="FUMARYLACETOACETASE"/>
    <property type="match status" value="1"/>
</dbReference>
<evidence type="ECO:0000256" key="5">
    <source>
        <dbReference type="ARBA" id="ARBA00022801"/>
    </source>
</evidence>
<evidence type="ECO:0000256" key="13">
    <source>
        <dbReference type="RuleBase" id="RU366008"/>
    </source>
</evidence>
<feature type="binding site" evidence="12">
    <location>
        <position position="192"/>
    </location>
    <ligand>
        <name>Ca(2+)</name>
        <dbReference type="ChEBI" id="CHEBI:29108"/>
    </ligand>
</feature>
<dbReference type="GO" id="GO:0046872">
    <property type="term" value="F:metal ion binding"/>
    <property type="evidence" value="ECO:0007669"/>
    <property type="project" value="UniProtKB-UniRule"/>
</dbReference>
<evidence type="ECO:0000256" key="7">
    <source>
        <dbReference type="ARBA" id="ARBA00022842"/>
    </source>
</evidence>
<evidence type="ECO:0000256" key="9">
    <source>
        <dbReference type="ARBA" id="ARBA00023232"/>
    </source>
</evidence>
<feature type="binding site" evidence="11">
    <location>
        <position position="344"/>
    </location>
    <ligand>
        <name>substrate</name>
    </ligand>
</feature>
<accession>A0A6A6SZD6</accession>
<gene>
    <name evidence="16" type="ORF">K491DRAFT_664851</name>
</gene>
<feature type="binding site" evidence="11">
    <location>
        <position position="233"/>
    </location>
    <ligand>
        <name>substrate</name>
    </ligand>
</feature>
<evidence type="ECO:0000256" key="8">
    <source>
        <dbReference type="ARBA" id="ARBA00022878"/>
    </source>
</evidence>
<comment type="pathway">
    <text evidence="1 13">Amino-acid degradation; L-phenylalanine degradation; acetoacetate and fumarate from L-phenylalanine: step 6/6.</text>
</comment>
<proteinExistence type="inferred from homology"/>
<dbReference type="GO" id="GO:0006572">
    <property type="term" value="P:L-tyrosine catabolic process"/>
    <property type="evidence" value="ECO:0007669"/>
    <property type="project" value="UniProtKB-UniRule"/>
</dbReference>
<keyword evidence="8 13" id="KW-0828">Tyrosine catabolism</keyword>
<feature type="binding site" evidence="12">
    <location>
        <position position="194"/>
    </location>
    <ligand>
        <name>Ca(2+)</name>
        <dbReference type="ChEBI" id="CHEBI:29108"/>
    </ligand>
</feature>
<evidence type="ECO:0000313" key="17">
    <source>
        <dbReference type="Proteomes" id="UP000799324"/>
    </source>
</evidence>
<dbReference type="Pfam" id="PF09298">
    <property type="entry name" value="FAA_hydrolase_N"/>
    <property type="match status" value="1"/>
</dbReference>
<name>A0A6A6SZD6_9PLEO</name>